<dbReference type="EMBL" id="JAAOAO010000929">
    <property type="protein sequence ID" value="KAF5529996.1"/>
    <property type="molecule type" value="Genomic_DNA"/>
</dbReference>
<reference evidence="2 3" key="1">
    <citation type="submission" date="2020-05" db="EMBL/GenBank/DDBJ databases">
        <title>Identification and distribution of gene clusters putatively required for synthesis of sphingolipid metabolism inhibitors in phylogenetically diverse species of the filamentous fungus Fusarium.</title>
        <authorList>
            <person name="Kim H.-S."/>
            <person name="Busman M."/>
            <person name="Brown D.W."/>
            <person name="Divon H."/>
            <person name="Uhlig S."/>
            <person name="Proctor R.H."/>
        </authorList>
    </citation>
    <scope>NUCLEOTIDE SEQUENCE [LARGE SCALE GENOMIC DNA]</scope>
    <source>
        <strain evidence="2 3">NRRL 25196</strain>
    </source>
</reference>
<organism evidence="2 3">
    <name type="scientific">Fusarium napiforme</name>
    <dbReference type="NCBI Taxonomy" id="42672"/>
    <lineage>
        <taxon>Eukaryota</taxon>
        <taxon>Fungi</taxon>
        <taxon>Dikarya</taxon>
        <taxon>Ascomycota</taxon>
        <taxon>Pezizomycotina</taxon>
        <taxon>Sordariomycetes</taxon>
        <taxon>Hypocreomycetidae</taxon>
        <taxon>Hypocreales</taxon>
        <taxon>Nectriaceae</taxon>
        <taxon>Fusarium</taxon>
        <taxon>Fusarium fujikuroi species complex</taxon>
    </lineage>
</organism>
<dbReference type="AlphaFoldDB" id="A0A8H5I915"/>
<evidence type="ECO:0000313" key="2">
    <source>
        <dbReference type="EMBL" id="KAF5529996.1"/>
    </source>
</evidence>
<evidence type="ECO:0000256" key="1">
    <source>
        <dbReference type="SAM" id="MobiDB-lite"/>
    </source>
</evidence>
<protein>
    <submittedName>
        <fullName evidence="2">Uncharacterized protein</fullName>
    </submittedName>
</protein>
<sequence length="171" mass="19507">MRLKLALRLGKKLEDLIYDTNQMVFKWDGMIHELMNAMAEGSLPNVGDIESLTTNGTTTQETTTNPDEPPVLSDDPLDAQELETLDPHRARQYHDATMEFTVRTVDWKPLIDTLNVMRPIQAEVLSMVETMWDDFGEEAADGARLLRVDPNEIDETTKFRLISRLFTVVAR</sequence>
<comment type="caution">
    <text evidence="2">The sequence shown here is derived from an EMBL/GenBank/DDBJ whole genome shotgun (WGS) entry which is preliminary data.</text>
</comment>
<gene>
    <name evidence="2" type="ORF">FNAPI_13697</name>
</gene>
<evidence type="ECO:0000313" key="3">
    <source>
        <dbReference type="Proteomes" id="UP000574317"/>
    </source>
</evidence>
<dbReference type="Proteomes" id="UP000574317">
    <property type="component" value="Unassembled WGS sequence"/>
</dbReference>
<name>A0A8H5I915_9HYPO</name>
<feature type="compositionally biased region" description="Low complexity" evidence="1">
    <location>
        <begin position="53"/>
        <end position="64"/>
    </location>
</feature>
<accession>A0A8H5I915</accession>
<keyword evidence="3" id="KW-1185">Reference proteome</keyword>
<proteinExistence type="predicted"/>
<feature type="region of interest" description="Disordered" evidence="1">
    <location>
        <begin position="45"/>
        <end position="72"/>
    </location>
</feature>